<gene>
    <name evidence="2" type="ORF">RFULGI_LOCUS12766</name>
</gene>
<evidence type="ECO:0000313" key="2">
    <source>
        <dbReference type="EMBL" id="CAG8739728.1"/>
    </source>
</evidence>
<keyword evidence="3" id="KW-1185">Reference proteome</keyword>
<reference evidence="2" key="1">
    <citation type="submission" date="2021-06" db="EMBL/GenBank/DDBJ databases">
        <authorList>
            <person name="Kallberg Y."/>
            <person name="Tangrot J."/>
            <person name="Rosling A."/>
        </authorList>
    </citation>
    <scope>NUCLEOTIDE SEQUENCE</scope>
    <source>
        <strain evidence="2">IN212</strain>
    </source>
</reference>
<feature type="non-terminal residue" evidence="2">
    <location>
        <position position="95"/>
    </location>
</feature>
<proteinExistence type="predicted"/>
<accession>A0A9N9IJC2</accession>
<evidence type="ECO:0000313" key="3">
    <source>
        <dbReference type="Proteomes" id="UP000789396"/>
    </source>
</evidence>
<evidence type="ECO:0000256" key="1">
    <source>
        <dbReference type="SAM" id="MobiDB-lite"/>
    </source>
</evidence>
<dbReference type="OrthoDB" id="2325910at2759"/>
<feature type="region of interest" description="Disordered" evidence="1">
    <location>
        <begin position="73"/>
        <end position="95"/>
    </location>
</feature>
<dbReference type="Proteomes" id="UP000789396">
    <property type="component" value="Unassembled WGS sequence"/>
</dbReference>
<sequence length="95" mass="10801">MAIPDKFESQDLLQFYNLRNIINQRKAFGYESFPGTFLDPKLENAMLQPNIQNLLVKFYNVADLGYQFTKPRRPVMAQGSGSKKGHSLSSDLSSK</sequence>
<comment type="caution">
    <text evidence="2">The sequence shown here is derived from an EMBL/GenBank/DDBJ whole genome shotgun (WGS) entry which is preliminary data.</text>
</comment>
<dbReference type="AlphaFoldDB" id="A0A9N9IJC2"/>
<organism evidence="2 3">
    <name type="scientific">Racocetra fulgida</name>
    <dbReference type="NCBI Taxonomy" id="60492"/>
    <lineage>
        <taxon>Eukaryota</taxon>
        <taxon>Fungi</taxon>
        <taxon>Fungi incertae sedis</taxon>
        <taxon>Mucoromycota</taxon>
        <taxon>Glomeromycotina</taxon>
        <taxon>Glomeromycetes</taxon>
        <taxon>Diversisporales</taxon>
        <taxon>Gigasporaceae</taxon>
        <taxon>Racocetra</taxon>
    </lineage>
</organism>
<name>A0A9N9IJC2_9GLOM</name>
<dbReference type="EMBL" id="CAJVPZ010031607">
    <property type="protein sequence ID" value="CAG8739728.1"/>
    <property type="molecule type" value="Genomic_DNA"/>
</dbReference>
<protein>
    <submittedName>
        <fullName evidence="2">16316_t:CDS:1</fullName>
    </submittedName>
</protein>